<keyword evidence="11" id="KW-0739">Sodium transport</keyword>
<keyword evidence="10 14" id="KW-0472">Membrane</keyword>
<keyword evidence="6" id="KW-0769">Symport</keyword>
<dbReference type="InterPro" id="IPR050277">
    <property type="entry name" value="Sodium:Solute_Symporter"/>
</dbReference>
<feature type="transmembrane region" description="Helical" evidence="14">
    <location>
        <begin position="545"/>
        <end position="563"/>
    </location>
</feature>
<evidence type="ECO:0000256" key="8">
    <source>
        <dbReference type="ARBA" id="ARBA00023053"/>
    </source>
</evidence>
<protein>
    <submittedName>
        <fullName evidence="15">Sodium/pantothenate symporter</fullName>
    </submittedName>
</protein>
<keyword evidence="9" id="KW-0406">Ion transport</keyword>
<dbReference type="PROSITE" id="PS50283">
    <property type="entry name" value="NA_SOLUT_SYMP_3"/>
    <property type="match status" value="1"/>
</dbReference>
<feature type="transmembrane region" description="Helical" evidence="14">
    <location>
        <begin position="504"/>
        <end position="525"/>
    </location>
</feature>
<feature type="transmembrane region" description="Helical" evidence="14">
    <location>
        <begin position="450"/>
        <end position="470"/>
    </location>
</feature>
<feature type="transmembrane region" description="Helical" evidence="14">
    <location>
        <begin position="419"/>
        <end position="438"/>
    </location>
</feature>
<comment type="caution">
    <text evidence="15">The sequence shown here is derived from an EMBL/GenBank/DDBJ whole genome shotgun (WGS) entry which is preliminary data.</text>
</comment>
<evidence type="ECO:0000256" key="3">
    <source>
        <dbReference type="ARBA" id="ARBA00022448"/>
    </source>
</evidence>
<dbReference type="Pfam" id="PF00474">
    <property type="entry name" value="SSF"/>
    <property type="match status" value="1"/>
</dbReference>
<gene>
    <name evidence="15" type="ORF">FHR96_004443</name>
</gene>
<dbReference type="AlphaFoldDB" id="A0A7W5C2G9"/>
<dbReference type="GO" id="GO:0015293">
    <property type="term" value="F:symporter activity"/>
    <property type="evidence" value="ECO:0007669"/>
    <property type="project" value="UniProtKB-KW"/>
</dbReference>
<comment type="catalytic activity">
    <reaction evidence="12">
        <text>L-proline(in) + Na(+)(in) = L-proline(out) + Na(+)(out)</text>
        <dbReference type="Rhea" id="RHEA:28967"/>
        <dbReference type="ChEBI" id="CHEBI:29101"/>
        <dbReference type="ChEBI" id="CHEBI:60039"/>
    </reaction>
</comment>
<organism evidence="15 16">
    <name type="scientific">Halomonas organivorans</name>
    <dbReference type="NCBI Taxonomy" id="257772"/>
    <lineage>
        <taxon>Bacteria</taxon>
        <taxon>Pseudomonadati</taxon>
        <taxon>Pseudomonadota</taxon>
        <taxon>Gammaproteobacteria</taxon>
        <taxon>Oceanospirillales</taxon>
        <taxon>Halomonadaceae</taxon>
        <taxon>Halomonas</taxon>
    </lineage>
</organism>
<evidence type="ECO:0000256" key="10">
    <source>
        <dbReference type="ARBA" id="ARBA00023136"/>
    </source>
</evidence>
<dbReference type="PANTHER" id="PTHR48086:SF3">
    <property type="entry name" value="SODIUM_PROLINE SYMPORTER"/>
    <property type="match status" value="1"/>
</dbReference>
<name>A0A7W5C2G9_9GAMM</name>
<keyword evidence="8" id="KW-0915">Sodium</keyword>
<evidence type="ECO:0000256" key="6">
    <source>
        <dbReference type="ARBA" id="ARBA00022847"/>
    </source>
</evidence>
<evidence type="ECO:0000256" key="2">
    <source>
        <dbReference type="ARBA" id="ARBA00006434"/>
    </source>
</evidence>
<dbReference type="Proteomes" id="UP000525987">
    <property type="component" value="Unassembled WGS sequence"/>
</dbReference>
<dbReference type="CDD" id="cd10322">
    <property type="entry name" value="SLC5sbd"/>
    <property type="match status" value="1"/>
</dbReference>
<keyword evidence="16" id="KW-1185">Reference proteome</keyword>
<evidence type="ECO:0000256" key="1">
    <source>
        <dbReference type="ARBA" id="ARBA00004651"/>
    </source>
</evidence>
<dbReference type="PANTHER" id="PTHR48086">
    <property type="entry name" value="SODIUM/PROLINE SYMPORTER-RELATED"/>
    <property type="match status" value="1"/>
</dbReference>
<feature type="transmembrane region" description="Helical" evidence="14">
    <location>
        <begin position="174"/>
        <end position="197"/>
    </location>
</feature>
<reference evidence="15 16" key="1">
    <citation type="submission" date="2020-08" db="EMBL/GenBank/DDBJ databases">
        <title>Genomic Encyclopedia of Type Strains, Phase III (KMG-III): the genomes of soil and plant-associated and newly described type strains.</title>
        <authorList>
            <person name="Whitman W."/>
        </authorList>
    </citation>
    <scope>NUCLEOTIDE SEQUENCE [LARGE SCALE GENOMIC DNA]</scope>
    <source>
        <strain evidence="15 16">CECT 5995</strain>
    </source>
</reference>
<dbReference type="Gene3D" id="1.20.1730.10">
    <property type="entry name" value="Sodium/glucose cotransporter"/>
    <property type="match status" value="1"/>
</dbReference>
<proteinExistence type="inferred from homology"/>
<dbReference type="GO" id="GO:0006814">
    <property type="term" value="P:sodium ion transport"/>
    <property type="evidence" value="ECO:0007669"/>
    <property type="project" value="UniProtKB-KW"/>
</dbReference>
<feature type="transmembrane region" description="Helical" evidence="14">
    <location>
        <begin position="321"/>
        <end position="350"/>
    </location>
</feature>
<evidence type="ECO:0000256" key="7">
    <source>
        <dbReference type="ARBA" id="ARBA00022989"/>
    </source>
</evidence>
<feature type="transmembrane region" description="Helical" evidence="14">
    <location>
        <begin position="71"/>
        <end position="95"/>
    </location>
</feature>
<comment type="similarity">
    <text evidence="2 13">Belongs to the sodium:solute symporter (SSF) (TC 2.A.21) family.</text>
</comment>
<feature type="transmembrane region" description="Helical" evidence="14">
    <location>
        <begin position="393"/>
        <end position="412"/>
    </location>
</feature>
<keyword evidence="5 14" id="KW-0812">Transmembrane</keyword>
<evidence type="ECO:0000256" key="13">
    <source>
        <dbReference type="RuleBase" id="RU362091"/>
    </source>
</evidence>
<comment type="subcellular location">
    <subcellularLocation>
        <location evidence="1">Cell membrane</location>
        <topology evidence="1">Multi-pass membrane protein</topology>
    </subcellularLocation>
</comment>
<dbReference type="InterPro" id="IPR001734">
    <property type="entry name" value="Na/solute_symporter"/>
</dbReference>
<evidence type="ECO:0000256" key="12">
    <source>
        <dbReference type="ARBA" id="ARBA00033708"/>
    </source>
</evidence>
<evidence type="ECO:0000256" key="14">
    <source>
        <dbReference type="SAM" id="Phobius"/>
    </source>
</evidence>
<feature type="transmembrane region" description="Helical" evidence="14">
    <location>
        <begin position="6"/>
        <end position="22"/>
    </location>
</feature>
<dbReference type="RefSeq" id="WP_183389824.1">
    <property type="nucleotide sequence ID" value="NZ_JACHXM010000053.1"/>
</dbReference>
<keyword evidence="3" id="KW-0813">Transport</keyword>
<feature type="transmembrane region" description="Helical" evidence="14">
    <location>
        <begin position="141"/>
        <end position="162"/>
    </location>
</feature>
<keyword evidence="7 14" id="KW-1133">Transmembrane helix</keyword>
<feature type="transmembrane region" description="Helical" evidence="14">
    <location>
        <begin position="116"/>
        <end position="135"/>
    </location>
</feature>
<evidence type="ECO:0000256" key="11">
    <source>
        <dbReference type="ARBA" id="ARBA00023201"/>
    </source>
</evidence>
<evidence type="ECO:0000313" key="15">
    <source>
        <dbReference type="EMBL" id="MBB3143520.1"/>
    </source>
</evidence>
<accession>A0A7W5C2G9</accession>
<feature type="transmembrane region" description="Helical" evidence="14">
    <location>
        <begin position="371"/>
        <end position="387"/>
    </location>
</feature>
<feature type="transmembrane region" description="Helical" evidence="14">
    <location>
        <begin position="42"/>
        <end position="59"/>
    </location>
</feature>
<keyword evidence="4" id="KW-1003">Cell membrane</keyword>
<evidence type="ECO:0000313" key="16">
    <source>
        <dbReference type="Proteomes" id="UP000525987"/>
    </source>
</evidence>
<dbReference type="InterPro" id="IPR038377">
    <property type="entry name" value="Na/Glc_symporter_sf"/>
</dbReference>
<feature type="transmembrane region" description="Helical" evidence="14">
    <location>
        <begin position="238"/>
        <end position="255"/>
    </location>
</feature>
<dbReference type="GO" id="GO:0005886">
    <property type="term" value="C:plasma membrane"/>
    <property type="evidence" value="ECO:0007669"/>
    <property type="project" value="UniProtKB-SubCell"/>
</dbReference>
<feature type="transmembrane region" description="Helical" evidence="14">
    <location>
        <begin position="276"/>
        <end position="301"/>
    </location>
</feature>
<evidence type="ECO:0000256" key="5">
    <source>
        <dbReference type="ARBA" id="ARBA00022692"/>
    </source>
</evidence>
<evidence type="ECO:0000256" key="9">
    <source>
        <dbReference type="ARBA" id="ARBA00023065"/>
    </source>
</evidence>
<dbReference type="EMBL" id="JACHXM010000053">
    <property type="protein sequence ID" value="MBB3143520.1"/>
    <property type="molecule type" value="Genomic_DNA"/>
</dbReference>
<sequence>MSIYFWGLLLSIIIYLVVGNYAGRKVKGLDDYYVAGRKAPTLLIVGTLVASFLSTNAFLAETGFAYDGYAFLMLALVAVNTSGYVIGALFFGRFVRRSRSLTIPEFFAKRFDSRAMQVLAGCTTVIGLTAYLLAVTQGGSILIADVVGIPYGVALIMVWLGYMLFTLYSGSSGVVLTDTIMFLLFTLVSIVALPYLLGEGGGLHATLTALATSEAKPGIVAWHGLTGAGAFWASGKDALIWALVLGLSWSLVLAVSPWQTSRYLMARSEHVVVRSACISGLVLAVLYVVLMFGGAAVNLANPAISPSERVMVWAGMNMMPTFIGTLLISGIMAAALSSCSTFLSLIGFSVSNDIVQSRVSSERKSLRMSRYIMFVAALISLTLAYFQPPAVMWITYFAGTLFASSWGPVAFMSVWSRRISAPAAFVGMLVGFTVNIGAKLLDNAGLVSLPVYLDPFILGFISNVVCIVAISRFTRPTAAALAYFEAIRETPKDELDPVEVRKTLIWPVVVMVSGLVIAGLLGVFYAVPYAAALGREFSLFSGESLLSIGYGLSVFCVGALAFWQVRRVYGHRAAPRNPSTQHSEARS</sequence>
<evidence type="ECO:0000256" key="4">
    <source>
        <dbReference type="ARBA" id="ARBA00022475"/>
    </source>
</evidence>